<dbReference type="GO" id="GO:0008616">
    <property type="term" value="P:tRNA queuosine(34) biosynthetic process"/>
    <property type="evidence" value="ECO:0007669"/>
    <property type="project" value="UniProtKB-UniRule"/>
</dbReference>
<keyword evidence="5 13" id="KW-0808">Transferase</keyword>
<dbReference type="Pfam" id="PF02547">
    <property type="entry name" value="Queuosine_synth"/>
    <property type="match status" value="1"/>
</dbReference>
<accession>A0AA41WFK1</accession>
<evidence type="ECO:0000256" key="8">
    <source>
        <dbReference type="ARBA" id="ARBA00052751"/>
    </source>
</evidence>
<keyword evidence="15" id="KW-1185">Reference proteome</keyword>
<evidence type="ECO:0000256" key="12">
    <source>
        <dbReference type="ARBA" id="ARBA00076160"/>
    </source>
</evidence>
<keyword evidence="7 13" id="KW-0671">Queuosine biosynthesis</keyword>
<dbReference type="EMBL" id="JAMSLR010000011">
    <property type="protein sequence ID" value="MCM8750158.1"/>
    <property type="molecule type" value="Genomic_DNA"/>
</dbReference>
<reference evidence="14" key="1">
    <citation type="submission" date="2022-06" db="EMBL/GenBank/DDBJ databases">
        <title>CFH 74404 Thermomicrobiaceae sp.</title>
        <authorList>
            <person name="Ming H."/>
            <person name="Li W.-J."/>
            <person name="Zhao Z."/>
        </authorList>
    </citation>
    <scope>NUCLEOTIDE SEQUENCE</scope>
    <source>
        <strain evidence="14">CFH 74404</strain>
    </source>
</reference>
<comment type="caution">
    <text evidence="14">The sequence shown here is derived from an EMBL/GenBank/DDBJ whole genome shotgun (WGS) entry which is preliminary data.</text>
</comment>
<comment type="subcellular location">
    <subcellularLocation>
        <location evidence="1 13">Cytoplasm</location>
    </subcellularLocation>
</comment>
<dbReference type="InterPro" id="IPR003699">
    <property type="entry name" value="QueA"/>
</dbReference>
<comment type="function">
    <text evidence="13">Transfers and isomerizes the ribose moiety from AdoMet to the 7-aminomethyl group of 7-deazaguanine (preQ1-tRNA) to give epoxyqueuosine (oQ-tRNA).</text>
</comment>
<evidence type="ECO:0000256" key="11">
    <source>
        <dbReference type="ARBA" id="ARBA00069325"/>
    </source>
</evidence>
<comment type="pathway">
    <text evidence="2 13">tRNA modification; tRNA-queuosine biosynthesis.</text>
</comment>
<dbReference type="FunFam" id="3.40.1780.10:FF:000001">
    <property type="entry name" value="S-adenosylmethionine:tRNA ribosyltransferase-isomerase"/>
    <property type="match status" value="1"/>
</dbReference>
<keyword evidence="14" id="KW-0328">Glycosyltransferase</keyword>
<evidence type="ECO:0000256" key="6">
    <source>
        <dbReference type="ARBA" id="ARBA00022691"/>
    </source>
</evidence>
<keyword evidence="6 13" id="KW-0949">S-adenosyl-L-methionine</keyword>
<evidence type="ECO:0000256" key="9">
    <source>
        <dbReference type="ARBA" id="ARBA00061210"/>
    </source>
</evidence>
<dbReference type="Proteomes" id="UP001165306">
    <property type="component" value="Unassembled WGS sequence"/>
</dbReference>
<evidence type="ECO:0000256" key="1">
    <source>
        <dbReference type="ARBA" id="ARBA00004496"/>
    </source>
</evidence>
<comment type="catalytic activity">
    <reaction evidence="8 13">
        <text>7-aminomethyl-7-carbaguanosine(34) in tRNA + S-adenosyl-L-methionine = epoxyqueuosine(34) in tRNA + adenine + L-methionine + 2 H(+)</text>
        <dbReference type="Rhea" id="RHEA:32155"/>
        <dbReference type="Rhea" id="RHEA-COMP:10342"/>
        <dbReference type="Rhea" id="RHEA-COMP:18582"/>
        <dbReference type="ChEBI" id="CHEBI:15378"/>
        <dbReference type="ChEBI" id="CHEBI:16708"/>
        <dbReference type="ChEBI" id="CHEBI:57844"/>
        <dbReference type="ChEBI" id="CHEBI:59789"/>
        <dbReference type="ChEBI" id="CHEBI:82833"/>
        <dbReference type="ChEBI" id="CHEBI:194443"/>
        <dbReference type="EC" id="2.4.99.17"/>
    </reaction>
</comment>
<evidence type="ECO:0000313" key="15">
    <source>
        <dbReference type="Proteomes" id="UP001165306"/>
    </source>
</evidence>
<dbReference type="NCBIfam" id="TIGR00113">
    <property type="entry name" value="queA"/>
    <property type="match status" value="1"/>
</dbReference>
<evidence type="ECO:0000313" key="14">
    <source>
        <dbReference type="EMBL" id="MCM8750158.1"/>
    </source>
</evidence>
<dbReference type="PANTHER" id="PTHR30307">
    <property type="entry name" value="S-ADENOSYLMETHIONINE:TRNA RIBOSYLTRANSFERASE-ISOMERASE"/>
    <property type="match status" value="1"/>
</dbReference>
<dbReference type="InterPro" id="IPR036100">
    <property type="entry name" value="QueA_sf"/>
</dbReference>
<dbReference type="PANTHER" id="PTHR30307:SF0">
    <property type="entry name" value="S-ADENOSYLMETHIONINE:TRNA RIBOSYLTRANSFERASE-ISOMERASE"/>
    <property type="match status" value="1"/>
</dbReference>
<comment type="similarity">
    <text evidence="9 13">Belongs to the QueA family.</text>
</comment>
<dbReference type="EC" id="2.4.99.17" evidence="10 13"/>
<evidence type="ECO:0000256" key="2">
    <source>
        <dbReference type="ARBA" id="ARBA00004691"/>
    </source>
</evidence>
<dbReference type="Gene3D" id="2.40.10.240">
    <property type="entry name" value="QueA-like"/>
    <property type="match status" value="1"/>
</dbReference>
<evidence type="ECO:0000256" key="7">
    <source>
        <dbReference type="ARBA" id="ARBA00022785"/>
    </source>
</evidence>
<comment type="subunit">
    <text evidence="3 13">Monomer.</text>
</comment>
<evidence type="ECO:0000256" key="10">
    <source>
        <dbReference type="ARBA" id="ARBA00066503"/>
    </source>
</evidence>
<dbReference type="GO" id="GO:0051075">
    <property type="term" value="F:S-adenosylmethionine:tRNA ribosyltransferase-isomerase activity"/>
    <property type="evidence" value="ECO:0007669"/>
    <property type="project" value="UniProtKB-EC"/>
</dbReference>
<dbReference type="AlphaFoldDB" id="A0AA41WFK1"/>
<gene>
    <name evidence="13 14" type="primary">queA</name>
    <name evidence="14" type="ORF">NET02_13470</name>
</gene>
<dbReference type="NCBIfam" id="NF001140">
    <property type="entry name" value="PRK00147.1"/>
    <property type="match status" value="1"/>
</dbReference>
<sequence length="351" mass="39847">MTAMEEPLRLSEYDYELPPELIAQEPIEPRDAARLLVLDRHTGRIEHRIFREIGDYLQPGDLLVVNDSRVLPARLFGRRATGGQVELLLLQARSDGHWEALARPARRLRPGEVIAILPRESEHAQPAPATIVERLEEGRVLVQLPPEVLDALDRYGHMPLPPYIRRALRDPERYQTVYARELGSVAAPTAGLHFTPELLERLQRSGVGLARVTLHVGLGTFKPVQVEDARQHRMHAEWYHVPAETLAAIRSTREQGRRVVAVGTTSARTLESIPDRLDESGELTGWTDLYIVPGHRWRVVDALITNFHLPRSTLLLLVSSFAGRELIFRAYREAVERGYRFYSFGDAMLIL</sequence>
<evidence type="ECO:0000256" key="3">
    <source>
        <dbReference type="ARBA" id="ARBA00011245"/>
    </source>
</evidence>
<dbReference type="Gene3D" id="3.40.1780.10">
    <property type="entry name" value="QueA-like"/>
    <property type="match status" value="1"/>
</dbReference>
<dbReference type="InterPro" id="IPR042119">
    <property type="entry name" value="QueA_dom2"/>
</dbReference>
<organism evidence="14 15">
    <name type="scientific">Thermalbibacter longus</name>
    <dbReference type="NCBI Taxonomy" id="2951981"/>
    <lineage>
        <taxon>Bacteria</taxon>
        <taxon>Pseudomonadati</taxon>
        <taxon>Thermomicrobiota</taxon>
        <taxon>Thermomicrobia</taxon>
        <taxon>Thermomicrobiales</taxon>
        <taxon>Thermomicrobiaceae</taxon>
        <taxon>Thermalbibacter</taxon>
    </lineage>
</organism>
<evidence type="ECO:0000256" key="13">
    <source>
        <dbReference type="HAMAP-Rule" id="MF_00113"/>
    </source>
</evidence>
<dbReference type="InterPro" id="IPR042118">
    <property type="entry name" value="QueA_dom1"/>
</dbReference>
<proteinExistence type="inferred from homology"/>
<keyword evidence="4 13" id="KW-0963">Cytoplasm</keyword>
<dbReference type="SUPFAM" id="SSF111337">
    <property type="entry name" value="QueA-like"/>
    <property type="match status" value="1"/>
</dbReference>
<evidence type="ECO:0000256" key="4">
    <source>
        <dbReference type="ARBA" id="ARBA00022490"/>
    </source>
</evidence>
<protein>
    <recommendedName>
        <fullName evidence="11 13">S-adenosylmethionine:tRNA ribosyltransferase-isomerase</fullName>
        <ecNumber evidence="10 13">2.4.99.17</ecNumber>
    </recommendedName>
    <alternativeName>
        <fullName evidence="12 13">Queuosine biosynthesis protein QueA</fullName>
    </alternativeName>
</protein>
<dbReference type="GO" id="GO:0005737">
    <property type="term" value="C:cytoplasm"/>
    <property type="evidence" value="ECO:0007669"/>
    <property type="project" value="UniProtKB-SubCell"/>
</dbReference>
<evidence type="ECO:0000256" key="5">
    <source>
        <dbReference type="ARBA" id="ARBA00022679"/>
    </source>
</evidence>
<name>A0AA41WFK1_9BACT</name>
<dbReference type="HAMAP" id="MF_00113">
    <property type="entry name" value="QueA"/>
    <property type="match status" value="1"/>
</dbReference>